<organism evidence="1 2">
    <name type="scientific">Paenibacillus larvae</name>
    <dbReference type="NCBI Taxonomy" id="1464"/>
    <lineage>
        <taxon>Bacteria</taxon>
        <taxon>Bacillati</taxon>
        <taxon>Bacillota</taxon>
        <taxon>Bacilli</taxon>
        <taxon>Bacillales</taxon>
        <taxon>Paenibacillaceae</taxon>
        <taxon>Paenibacillus</taxon>
    </lineage>
</organism>
<reference evidence="1" key="1">
    <citation type="journal article" date="2023" name="J. Vet. Diagn. Invest.">
        <title>Oxytetracycline-resistant Paenibacillus larvae identified in commercial beekeeping operations in Saskatchewan using pooled honey sampling.</title>
        <authorList>
            <person name="Obshta O."/>
            <person name="Zabrodski M.W."/>
            <person name="Soomro T."/>
            <person name="Wilson G."/>
            <person name="Masood F."/>
            <person name="Thebeau J."/>
            <person name="Silva M.C.B."/>
            <person name="Biganski S."/>
            <person name="Kozii I.V."/>
            <person name="Koziy R.V."/>
            <person name="Raza M.F."/>
            <person name="Jose M.S."/>
            <person name="Simko E."/>
            <person name="Wood S.C."/>
        </authorList>
    </citation>
    <scope>NUCLEOTIDE SEQUENCE</scope>
    <source>
        <strain evidence="1">PL001</strain>
    </source>
</reference>
<sequence length="92" mass="10793">MSQIKKQVDLSNFFEMGKGNLDDEMIQESYRRLEERAKYDLSMQLINLKRARALEGVEKSKIDKFNKLDVITNDIGLIQSYLIILMEMGFIE</sequence>
<accession>A0AAP5N0Q7</accession>
<proteinExistence type="predicted"/>
<gene>
    <name evidence="1" type="ORF">P7H09_16285</name>
</gene>
<reference evidence="1" key="2">
    <citation type="submission" date="2023-03" db="EMBL/GenBank/DDBJ databases">
        <authorList>
            <person name="Obshta O."/>
            <person name="Zabrodski M.W."/>
            <person name="Soomro T."/>
            <person name="Wilson G."/>
            <person name="Masood F."/>
            <person name="Thebeau J."/>
            <person name="Bezerra Da Silva M.C."/>
            <person name="Raza F."/>
            <person name="Biganski S."/>
            <person name="Jose M."/>
            <person name="Camilli M."/>
            <person name="Kozii I.V."/>
            <person name="Kozii R.V."/>
            <person name="Simko E."/>
            <person name="Wood S.C."/>
        </authorList>
    </citation>
    <scope>NUCLEOTIDE SEQUENCE</scope>
    <source>
        <strain evidence="1">PL001</strain>
    </source>
</reference>
<comment type="caution">
    <text evidence="1">The sequence shown here is derived from an EMBL/GenBank/DDBJ whole genome shotgun (WGS) entry which is preliminary data.</text>
</comment>
<dbReference type="EMBL" id="JARQGV010000004">
    <property type="protein sequence ID" value="MDT2252766.1"/>
    <property type="molecule type" value="Genomic_DNA"/>
</dbReference>
<evidence type="ECO:0000313" key="2">
    <source>
        <dbReference type="Proteomes" id="UP001259239"/>
    </source>
</evidence>
<protein>
    <submittedName>
        <fullName evidence="1">Uncharacterized protein</fullName>
    </submittedName>
</protein>
<dbReference type="RefSeq" id="WP_268589477.1">
    <property type="nucleotide sequence ID" value="NZ_JAMDNE010000072.1"/>
</dbReference>
<dbReference type="AlphaFoldDB" id="A0AAP5N0Q7"/>
<name>A0AAP5N0Q7_9BACL</name>
<dbReference type="Proteomes" id="UP001259239">
    <property type="component" value="Unassembled WGS sequence"/>
</dbReference>
<evidence type="ECO:0000313" key="1">
    <source>
        <dbReference type="EMBL" id="MDT2252766.1"/>
    </source>
</evidence>